<keyword evidence="2 6" id="KW-0378">Hydrolase</keyword>
<feature type="compositionally biased region" description="Low complexity" evidence="7">
    <location>
        <begin position="30"/>
        <end position="43"/>
    </location>
</feature>
<proteinExistence type="inferred from homology"/>
<evidence type="ECO:0000313" key="11">
    <source>
        <dbReference type="Proteomes" id="UP000383932"/>
    </source>
</evidence>
<comment type="similarity">
    <text evidence="6">Belongs to the DEAD box helicase family.</text>
</comment>
<comment type="function">
    <text evidence="6">RNA helicase.</text>
</comment>
<feature type="compositionally biased region" description="Basic residues" evidence="7">
    <location>
        <begin position="10"/>
        <end position="29"/>
    </location>
</feature>
<evidence type="ECO:0000256" key="6">
    <source>
        <dbReference type="RuleBase" id="RU365068"/>
    </source>
</evidence>
<dbReference type="PROSITE" id="PS00039">
    <property type="entry name" value="DEAD_ATP_HELICASE"/>
    <property type="match status" value="1"/>
</dbReference>
<evidence type="ECO:0000256" key="4">
    <source>
        <dbReference type="ARBA" id="ARBA00022840"/>
    </source>
</evidence>
<feature type="compositionally biased region" description="Polar residues" evidence="7">
    <location>
        <begin position="1292"/>
        <end position="1305"/>
    </location>
</feature>
<dbReference type="PROSITE" id="PS51194">
    <property type="entry name" value="HELICASE_CTER"/>
    <property type="match status" value="1"/>
</dbReference>
<dbReference type="CDD" id="cd17956">
    <property type="entry name" value="DEADc_DDX51"/>
    <property type="match status" value="1"/>
</dbReference>
<evidence type="ECO:0000256" key="1">
    <source>
        <dbReference type="ARBA" id="ARBA00022741"/>
    </source>
</evidence>
<feature type="compositionally biased region" description="Basic residues" evidence="7">
    <location>
        <begin position="1212"/>
        <end position="1223"/>
    </location>
</feature>
<dbReference type="GO" id="GO:0016787">
    <property type="term" value="F:hydrolase activity"/>
    <property type="evidence" value="ECO:0007669"/>
    <property type="project" value="UniProtKB-KW"/>
</dbReference>
<comment type="caution">
    <text evidence="10">The sequence shown here is derived from an EMBL/GenBank/DDBJ whole genome shotgun (WGS) entry which is preliminary data.</text>
</comment>
<comment type="catalytic activity">
    <reaction evidence="6">
        <text>ATP + H2O = ADP + phosphate + H(+)</text>
        <dbReference type="Rhea" id="RHEA:13065"/>
        <dbReference type="ChEBI" id="CHEBI:15377"/>
        <dbReference type="ChEBI" id="CHEBI:15378"/>
        <dbReference type="ChEBI" id="CHEBI:30616"/>
        <dbReference type="ChEBI" id="CHEBI:43474"/>
        <dbReference type="ChEBI" id="CHEBI:456216"/>
        <dbReference type="EC" id="3.6.4.13"/>
    </reaction>
</comment>
<dbReference type="EMBL" id="SSOP01000027">
    <property type="protein sequence ID" value="KAB5593967.1"/>
    <property type="molecule type" value="Genomic_DNA"/>
</dbReference>
<feature type="compositionally biased region" description="Basic residues" evidence="7">
    <location>
        <begin position="939"/>
        <end position="954"/>
    </location>
</feature>
<keyword evidence="1 6" id="KW-0547">Nucleotide-binding</keyword>
<dbReference type="SMART" id="SM00487">
    <property type="entry name" value="DEXDc"/>
    <property type="match status" value="1"/>
</dbReference>
<dbReference type="Proteomes" id="UP000383932">
    <property type="component" value="Unassembled WGS sequence"/>
</dbReference>
<dbReference type="Gene3D" id="3.40.50.300">
    <property type="entry name" value="P-loop containing nucleotide triphosphate hydrolases"/>
    <property type="match status" value="2"/>
</dbReference>
<evidence type="ECO:0000259" key="9">
    <source>
        <dbReference type="PROSITE" id="PS51194"/>
    </source>
</evidence>
<gene>
    <name evidence="10" type="ORF">CTheo_2568</name>
</gene>
<dbReference type="PROSITE" id="PS51192">
    <property type="entry name" value="HELICASE_ATP_BIND_1"/>
    <property type="match status" value="1"/>
</dbReference>
<evidence type="ECO:0000256" key="5">
    <source>
        <dbReference type="ARBA" id="ARBA00022884"/>
    </source>
</evidence>
<feature type="compositionally biased region" description="Pro residues" evidence="7">
    <location>
        <begin position="756"/>
        <end position="765"/>
    </location>
</feature>
<feature type="compositionally biased region" description="Acidic residues" evidence="7">
    <location>
        <begin position="58"/>
        <end position="71"/>
    </location>
</feature>
<organism evidence="10 11">
    <name type="scientific">Ceratobasidium theobromae</name>
    <dbReference type="NCBI Taxonomy" id="1582974"/>
    <lineage>
        <taxon>Eukaryota</taxon>
        <taxon>Fungi</taxon>
        <taxon>Dikarya</taxon>
        <taxon>Basidiomycota</taxon>
        <taxon>Agaricomycotina</taxon>
        <taxon>Agaricomycetes</taxon>
        <taxon>Cantharellales</taxon>
        <taxon>Ceratobasidiaceae</taxon>
        <taxon>Ceratobasidium</taxon>
    </lineage>
</organism>
<keyword evidence="4 6" id="KW-0067">ATP-binding</keyword>
<protein>
    <recommendedName>
        <fullName evidence="6">ATP-dependent RNA helicase</fullName>
        <ecNumber evidence="6">3.6.4.13</ecNumber>
    </recommendedName>
</protein>
<dbReference type="GO" id="GO:0003724">
    <property type="term" value="F:RNA helicase activity"/>
    <property type="evidence" value="ECO:0007669"/>
    <property type="project" value="UniProtKB-EC"/>
</dbReference>
<comment type="domain">
    <text evidence="6">The Q motif is unique to and characteristic of the DEAD box family of RNA helicases and controls ATP binding and hydrolysis.</text>
</comment>
<feature type="region of interest" description="Disordered" evidence="7">
    <location>
        <begin position="754"/>
        <end position="1435"/>
    </location>
</feature>
<feature type="compositionally biased region" description="Pro residues" evidence="7">
    <location>
        <begin position="832"/>
        <end position="842"/>
    </location>
</feature>
<feature type="region of interest" description="Disordered" evidence="7">
    <location>
        <begin position="1"/>
        <end position="125"/>
    </location>
</feature>
<dbReference type="InterPro" id="IPR001650">
    <property type="entry name" value="Helicase_C-like"/>
</dbReference>
<feature type="compositionally biased region" description="Low complexity" evidence="7">
    <location>
        <begin position="908"/>
        <end position="918"/>
    </location>
</feature>
<feature type="compositionally biased region" description="Low complexity" evidence="7">
    <location>
        <begin position="843"/>
        <end position="869"/>
    </location>
</feature>
<dbReference type="InterPro" id="IPR000629">
    <property type="entry name" value="RNA-helicase_DEAD-box_CS"/>
</dbReference>
<keyword evidence="3 6" id="KW-0347">Helicase</keyword>
<dbReference type="SUPFAM" id="SSF52540">
    <property type="entry name" value="P-loop containing nucleoside triphosphate hydrolases"/>
    <property type="match status" value="1"/>
</dbReference>
<feature type="compositionally biased region" description="Low complexity" evidence="7">
    <location>
        <begin position="972"/>
        <end position="984"/>
    </location>
</feature>
<reference evidence="10 11" key="1">
    <citation type="journal article" date="2019" name="Fungal Biol. Biotechnol.">
        <title>Draft genome sequence of fastidious pathogen Ceratobasidium theobromae, which causes vascular-streak dieback in Theobroma cacao.</title>
        <authorList>
            <person name="Ali S.S."/>
            <person name="Asman A."/>
            <person name="Shao J."/>
            <person name="Firmansyah A.P."/>
            <person name="Susilo A.W."/>
            <person name="Rosmana A."/>
            <person name="McMahon P."/>
            <person name="Junaid M."/>
            <person name="Guest D."/>
            <person name="Kheng T.Y."/>
            <person name="Meinhardt L.W."/>
            <person name="Bailey B.A."/>
        </authorList>
    </citation>
    <scope>NUCLEOTIDE SEQUENCE [LARGE SCALE GENOMIC DNA]</scope>
    <source>
        <strain evidence="10 11">CT2</strain>
    </source>
</reference>
<evidence type="ECO:0000259" key="8">
    <source>
        <dbReference type="PROSITE" id="PS51192"/>
    </source>
</evidence>
<feature type="compositionally biased region" description="Pro residues" evidence="7">
    <location>
        <begin position="1052"/>
        <end position="1066"/>
    </location>
</feature>
<feature type="compositionally biased region" description="Polar residues" evidence="7">
    <location>
        <begin position="689"/>
        <end position="700"/>
    </location>
</feature>
<evidence type="ECO:0000256" key="7">
    <source>
        <dbReference type="SAM" id="MobiDB-lite"/>
    </source>
</evidence>
<evidence type="ECO:0000256" key="2">
    <source>
        <dbReference type="ARBA" id="ARBA00022801"/>
    </source>
</evidence>
<dbReference type="CDD" id="cd18787">
    <property type="entry name" value="SF2_C_DEAD"/>
    <property type="match status" value="1"/>
</dbReference>
<feature type="compositionally biased region" description="Low complexity" evidence="7">
    <location>
        <begin position="1154"/>
        <end position="1180"/>
    </location>
</feature>
<dbReference type="GO" id="GO:0005524">
    <property type="term" value="F:ATP binding"/>
    <property type="evidence" value="ECO:0007669"/>
    <property type="project" value="UniProtKB-UniRule"/>
</dbReference>
<feature type="domain" description="Helicase C-terminal" evidence="9">
    <location>
        <begin position="452"/>
        <end position="613"/>
    </location>
</feature>
<dbReference type="OrthoDB" id="3370at2759"/>
<feature type="compositionally biased region" description="Polar residues" evidence="7">
    <location>
        <begin position="1267"/>
        <end position="1283"/>
    </location>
</feature>
<keyword evidence="11" id="KW-1185">Reference proteome</keyword>
<dbReference type="PANTHER" id="PTHR24031">
    <property type="entry name" value="RNA HELICASE"/>
    <property type="match status" value="1"/>
</dbReference>
<evidence type="ECO:0000256" key="3">
    <source>
        <dbReference type="ARBA" id="ARBA00022806"/>
    </source>
</evidence>
<dbReference type="GO" id="GO:0003723">
    <property type="term" value="F:RNA binding"/>
    <property type="evidence" value="ECO:0007669"/>
    <property type="project" value="UniProtKB-UniRule"/>
</dbReference>
<accession>A0A5N5QRV6</accession>
<dbReference type="Pfam" id="PF00270">
    <property type="entry name" value="DEAD"/>
    <property type="match status" value="1"/>
</dbReference>
<feature type="compositionally biased region" description="Pro residues" evidence="7">
    <location>
        <begin position="1381"/>
        <end position="1391"/>
    </location>
</feature>
<feature type="compositionally biased region" description="Low complexity" evidence="7">
    <location>
        <begin position="766"/>
        <end position="776"/>
    </location>
</feature>
<dbReference type="InterPro" id="IPR014001">
    <property type="entry name" value="Helicase_ATP-bd"/>
</dbReference>
<dbReference type="EC" id="3.6.4.13" evidence="6"/>
<evidence type="ECO:0000313" key="10">
    <source>
        <dbReference type="EMBL" id="KAB5593967.1"/>
    </source>
</evidence>
<feature type="compositionally biased region" description="Polar residues" evidence="7">
    <location>
        <begin position="111"/>
        <end position="125"/>
    </location>
</feature>
<dbReference type="InterPro" id="IPR011545">
    <property type="entry name" value="DEAD/DEAH_box_helicase_dom"/>
</dbReference>
<feature type="compositionally biased region" description="Polar residues" evidence="7">
    <location>
        <begin position="1228"/>
        <end position="1241"/>
    </location>
</feature>
<dbReference type="InterPro" id="IPR027417">
    <property type="entry name" value="P-loop_NTPase"/>
</dbReference>
<keyword evidence="5 6" id="KW-0694">RNA-binding</keyword>
<dbReference type="Pfam" id="PF00271">
    <property type="entry name" value="Helicase_C"/>
    <property type="match status" value="1"/>
</dbReference>
<dbReference type="SMART" id="SM00490">
    <property type="entry name" value="HELICc"/>
    <property type="match status" value="1"/>
</dbReference>
<feature type="compositionally biased region" description="Low complexity" evidence="7">
    <location>
        <begin position="1126"/>
        <end position="1139"/>
    </location>
</feature>
<feature type="compositionally biased region" description="Acidic residues" evidence="7">
    <location>
        <begin position="1401"/>
        <end position="1410"/>
    </location>
</feature>
<name>A0A5N5QRV6_9AGAM</name>
<sequence length="1435" mass="153073">MTQTSPTPKTKSKARYLKAKRERRKKRLKTAATATAKPPTIARHATPSASSDIGESGETYDCDAPGPEEIDNLPPEQPKELPNKRKFKHTRQAPLQPGDESDDYIVADSPSVLSPHSSRPTSPTNLPALLSFPLPTQPAPPSRATLALQGLDRAILEAEIIDPTTSVPVLSGAPDSPGLGIDDRMRDRLVDLGIDSLFAVQTILLPFLLSTRALHCPYDPLRDACVSAPTGSGKTLAYVVPITQILSARIVTRLRALVVLPTRELAIQVRETFETIAKGRGLKIAIATGQHSFAHEQSQLVYTLSPTALHPTPQYHSKVDILICTPGRLTDHLHGTPGFTLEHLRFLVIDEADRLITQSFQDWLAHVLEAAQPPKSDFPPTELDEPYHSSCQKLLFSATLTHDPSKIVPLGLRDPRYFVVGNQTGVGAEEETFAFPSTLSEHMYVCTPADKPLILFYLVHAHNVQNALVFTKSAESTTRLVRLFEFFEAARSKGTSGGIKGVIMQAYSSDLSGSERRGIIERFKQGNIDLLVCSDLVARGVDISHVKHVVSYDVPVDIRKYVHRVGRTARAGRAGDAWSLVEDQEARYFKQMLRKADHLDAVKKFKIKENELALLQPYYESLGIVSDSEGEEDNMTSVLDMLEREPNAARLSGPRDRHPIHIAATIATNYSSHISQFSTPLPEPPMAIESSTIQTDSDWSATKPRARPRPRMRPVPPPDEPESSSIGAFSALQPTMAATEAIASFDNSAVQGVPMAHPPSLPPSSLPTAESSSSMPIPTFPVSPQRRAPANIIPATPTHNIPGPSSSSAVPPSITMDQPTPPVSKRPRPKMRPPPPPEPEPVPATANTITSSTTTNSSANPNPSTAATSVSGSSKQGDATRRSALDEAEEYTGRGARRLAQQAKEALPPDVDVDVGGPEDNIIMLLSSDGEYDAGKSNPKPKAKPKPKPKKKAAPKGDLTSVQLDPPDEHTSAIANSASSTTGTSKRKSPQPQSSDDEFGRWDIAIPGASASTSTKSRKRKKINSPNPEDEGMSGTRPVNPARAPNTTDPPHNLPNDPPNAQPPSSPLSSPGHSPSKRKDPPDSLDEEAAPASTKKSRKNALVGVVLNTPTAREKKPKGRTKKSAKAAADGDGALSALAQEIADERAHVPPALSSIGGTSSSGLQSESSKAKSTPPTSSGVPPPADSAIPDQVVEPTTVPMDVEDSAPATKKQPKKRAPKGKKGATTEDPTPTDAQESPATTKKGAKGKSKAKVKEIDATSDAVDTGGSSSSNPDAGPTTLSNPGVDAGPQPASSNSSAVNQTPAPKSRTKPRHSTTPAPLPVAMGASGALLKSTGSKSVDRPLSETIRLALGGSSTPSPRMGLSRRGSSKIAPLLAFRGVPPPPPPPLPKKPSRKKAQSDDEDSEEGPEWEGLTEKQKEKKRREKEMAGWYSDG</sequence>
<feature type="domain" description="Helicase ATP-binding" evidence="8">
    <location>
        <begin position="215"/>
        <end position="418"/>
    </location>
</feature>
<feature type="compositionally biased region" description="Basic residues" evidence="7">
    <location>
        <begin position="1115"/>
        <end position="1125"/>
    </location>
</feature>
<feature type="compositionally biased region" description="Low complexity" evidence="7">
    <location>
        <begin position="802"/>
        <end position="813"/>
    </location>
</feature>
<feature type="region of interest" description="Disordered" evidence="7">
    <location>
        <begin position="675"/>
        <end position="726"/>
    </location>
</feature>